<accession>A0A1B6G9G7</accession>
<protein>
    <recommendedName>
        <fullName evidence="1">HAT C-terminal dimerisation domain-containing protein</fullName>
    </recommendedName>
</protein>
<dbReference type="EMBL" id="GECZ01010846">
    <property type="protein sequence ID" value="JAS58923.1"/>
    <property type="molecule type" value="Transcribed_RNA"/>
</dbReference>
<evidence type="ECO:0000313" key="2">
    <source>
        <dbReference type="EMBL" id="JAS58923.1"/>
    </source>
</evidence>
<dbReference type="Pfam" id="PF05699">
    <property type="entry name" value="Dimer_Tnp_hAT"/>
    <property type="match status" value="1"/>
</dbReference>
<reference evidence="2" key="1">
    <citation type="submission" date="2015-11" db="EMBL/GenBank/DDBJ databases">
        <title>De novo transcriptome assembly of four potential Pierce s Disease insect vectors from Arizona vineyards.</title>
        <authorList>
            <person name="Tassone E.E."/>
        </authorList>
    </citation>
    <scope>NUCLEOTIDE SEQUENCE</scope>
</reference>
<dbReference type="PANTHER" id="PTHR46289:SF14">
    <property type="entry name" value="DUF4371 DOMAIN-CONTAINING PROTEIN"/>
    <property type="match status" value="1"/>
</dbReference>
<dbReference type="SUPFAM" id="SSF53098">
    <property type="entry name" value="Ribonuclease H-like"/>
    <property type="match status" value="1"/>
</dbReference>
<name>A0A1B6G9G7_9HEMI</name>
<organism evidence="2">
    <name type="scientific">Cuerna arida</name>
    <dbReference type="NCBI Taxonomy" id="1464854"/>
    <lineage>
        <taxon>Eukaryota</taxon>
        <taxon>Metazoa</taxon>
        <taxon>Ecdysozoa</taxon>
        <taxon>Arthropoda</taxon>
        <taxon>Hexapoda</taxon>
        <taxon>Insecta</taxon>
        <taxon>Pterygota</taxon>
        <taxon>Neoptera</taxon>
        <taxon>Paraneoptera</taxon>
        <taxon>Hemiptera</taxon>
        <taxon>Auchenorrhyncha</taxon>
        <taxon>Membracoidea</taxon>
        <taxon>Cicadellidae</taxon>
        <taxon>Cicadellinae</taxon>
        <taxon>Proconiini</taxon>
        <taxon>Cuerna</taxon>
    </lineage>
</organism>
<evidence type="ECO:0000259" key="1">
    <source>
        <dbReference type="Pfam" id="PF05699"/>
    </source>
</evidence>
<sequence>MFLRKIAKSISIEGFFIPWVDCIISNLNLRFTKHKDILGNFNCLLPLNGESTSSSTTTNIHEKRKTQFLKLVDFYKEDLDFASENSILSEYELWNEKFQRHEDSHTSKQGKGTVFNNAFVALNSCDETFFPNVNVLLRVLCTIPVTTCAAERSFSTLKRVKSYLRNSMKESRLNGLASLNIHREITVEPDEVIKILLLKGPRKLNFVL</sequence>
<dbReference type="InterPro" id="IPR012337">
    <property type="entry name" value="RNaseH-like_sf"/>
</dbReference>
<gene>
    <name evidence="2" type="ORF">g.13914</name>
</gene>
<proteinExistence type="predicted"/>
<dbReference type="PANTHER" id="PTHR46289">
    <property type="entry name" value="52 KDA REPRESSOR OF THE INHIBITOR OF THE PROTEIN KINASE-LIKE PROTEIN-RELATED"/>
    <property type="match status" value="1"/>
</dbReference>
<dbReference type="AlphaFoldDB" id="A0A1B6G9G7"/>
<dbReference type="InterPro" id="IPR052958">
    <property type="entry name" value="IFN-induced_PKR_regulator"/>
</dbReference>
<dbReference type="InterPro" id="IPR008906">
    <property type="entry name" value="HATC_C_dom"/>
</dbReference>
<feature type="domain" description="HAT C-terminal dimerisation" evidence="1">
    <location>
        <begin position="125"/>
        <end position="184"/>
    </location>
</feature>
<dbReference type="GO" id="GO:0046983">
    <property type="term" value="F:protein dimerization activity"/>
    <property type="evidence" value="ECO:0007669"/>
    <property type="project" value="InterPro"/>
</dbReference>